<proteinExistence type="predicted"/>
<comment type="caution">
    <text evidence="1">The sequence shown here is derived from an EMBL/GenBank/DDBJ whole genome shotgun (WGS) entry which is preliminary data.</text>
</comment>
<reference evidence="1" key="1">
    <citation type="submission" date="2020-04" db="EMBL/GenBank/DDBJ databases">
        <authorList>
            <person name="Alioto T."/>
            <person name="Alioto T."/>
            <person name="Gomez Garrido J."/>
        </authorList>
    </citation>
    <scope>NUCLEOTIDE SEQUENCE</scope>
    <source>
        <strain evidence="1">A484AB</strain>
    </source>
</reference>
<protein>
    <submittedName>
        <fullName evidence="1">Uncharacterized protein</fullName>
    </submittedName>
</protein>
<dbReference type="OrthoDB" id="445152at2759"/>
<organism evidence="1 2">
    <name type="scientific">Paramuricea clavata</name>
    <name type="common">Red gorgonian</name>
    <name type="synonym">Violescent sea-whip</name>
    <dbReference type="NCBI Taxonomy" id="317549"/>
    <lineage>
        <taxon>Eukaryota</taxon>
        <taxon>Metazoa</taxon>
        <taxon>Cnidaria</taxon>
        <taxon>Anthozoa</taxon>
        <taxon>Octocorallia</taxon>
        <taxon>Malacalcyonacea</taxon>
        <taxon>Plexauridae</taxon>
        <taxon>Paramuricea</taxon>
    </lineage>
</organism>
<gene>
    <name evidence="1" type="ORF">PACLA_8A067895</name>
</gene>
<accession>A0A7D9LUV6</accession>
<sequence length="548" mass="60823">QDRSSALVTPVVSDLDIKCIVAPPISRTTSSKSQRWNKPIFGLSFEVNLTTDVECFISKTQVQLMQTILKENIMNSGLSNDDVTIDVTTTDTRTAPSHLPQVAAPEEKLDSGIGSEFSHKNRHVIKSRDSKPDVQEMECLVTAGGLSMFVYEHSKMGKAWNRLVPVVRVSLIQPAFNCTRRADSDTIQISCFDISLAKCKSNTRSADNTQLVPSAQDYDVIWFRTGDGSPDKHTELTPAFVNFTCKLYPSSPADLKLDFGRPIWIDVDLGLLERLKDFTTDLNMQETKLDNEHQTSSESDLMNIVRSVAISTDYVAITATAGQDMEIDPVVKVSCSSMNLGVSLKADEREDFCQRIAANLHLCAITISTSIDDKLLSFLLPYDASIDLELFCSSPSISQDTYCVSAVKEIFVWLDLGLLQVNFGQQHLRCMNAFTQNVMAFINTHFGGNADDIDANSASLPDPTSTFHRSDDDLRTGPFKYVTSAASDTRPNPYEIVFSDESLPTMTWRYPEPRALCGIHIIPVPFTTFTSYPSPVMEEDRLVSSSCF</sequence>
<evidence type="ECO:0000313" key="2">
    <source>
        <dbReference type="Proteomes" id="UP001152795"/>
    </source>
</evidence>
<dbReference type="EMBL" id="CACRXK020022581">
    <property type="protein sequence ID" value="CAB4036951.1"/>
    <property type="molecule type" value="Genomic_DNA"/>
</dbReference>
<feature type="non-terminal residue" evidence="1">
    <location>
        <position position="1"/>
    </location>
</feature>
<keyword evidence="2" id="KW-1185">Reference proteome</keyword>
<dbReference type="PANTHER" id="PTHR12517">
    <property type="entry name" value="VACUOLAR PROTEIN SORTING-ASSOCIATED PROTEIN 13B"/>
    <property type="match status" value="1"/>
</dbReference>
<evidence type="ECO:0000313" key="1">
    <source>
        <dbReference type="EMBL" id="CAB4036951.1"/>
    </source>
</evidence>
<dbReference type="Proteomes" id="UP001152795">
    <property type="component" value="Unassembled WGS sequence"/>
</dbReference>
<name>A0A7D9LUV6_PARCT</name>
<dbReference type="PANTHER" id="PTHR12517:SF0">
    <property type="entry name" value="INTERMEMBRANE LIPID TRANSFER PROTEIN VPS13B"/>
    <property type="match status" value="1"/>
</dbReference>
<dbReference type="InterPro" id="IPR039782">
    <property type="entry name" value="VPS13B"/>
</dbReference>
<dbReference type="AlphaFoldDB" id="A0A7D9LUV6"/>